<dbReference type="OrthoDB" id="10471891at2759"/>
<name>G9P3X5_HYPAI</name>
<keyword evidence="3" id="KW-1185">Reference proteome</keyword>
<dbReference type="AlphaFoldDB" id="G9P3X5"/>
<accession>G9P3X5</accession>
<proteinExistence type="predicted"/>
<gene>
    <name evidence="2" type="ORF">TRIATDRAFT_310642</name>
</gene>
<dbReference type="HOGENOM" id="CLU_2849994_0_0_1"/>
<dbReference type="Proteomes" id="UP000005426">
    <property type="component" value="Unassembled WGS sequence"/>
</dbReference>
<comment type="caution">
    <text evidence="2">The sequence shown here is derived from an EMBL/GenBank/DDBJ whole genome shotgun (WGS) entry which is preliminary data.</text>
</comment>
<reference evidence="2 3" key="1">
    <citation type="journal article" date="2011" name="Genome Biol.">
        <title>Comparative genome sequence analysis underscores mycoparasitism as the ancestral life style of Trichoderma.</title>
        <authorList>
            <person name="Kubicek C.P."/>
            <person name="Herrera-Estrella A."/>
            <person name="Seidl-Seiboth V."/>
            <person name="Martinez D.A."/>
            <person name="Druzhinina I.S."/>
            <person name="Thon M."/>
            <person name="Zeilinger S."/>
            <person name="Casas-Flores S."/>
            <person name="Horwitz B.A."/>
            <person name="Mukherjee P.K."/>
            <person name="Mukherjee M."/>
            <person name="Kredics L."/>
            <person name="Alcaraz L.D."/>
            <person name="Aerts A."/>
            <person name="Antal Z."/>
            <person name="Atanasova L."/>
            <person name="Cervantes-Badillo M.G."/>
            <person name="Challacombe J."/>
            <person name="Chertkov O."/>
            <person name="McCluskey K."/>
            <person name="Coulpier F."/>
            <person name="Deshpande N."/>
            <person name="von Doehren H."/>
            <person name="Ebbole D.J."/>
            <person name="Esquivel-Naranjo E.U."/>
            <person name="Fekete E."/>
            <person name="Flipphi M."/>
            <person name="Glaser F."/>
            <person name="Gomez-Rodriguez E.Y."/>
            <person name="Gruber S."/>
            <person name="Han C."/>
            <person name="Henrissat B."/>
            <person name="Hermosa R."/>
            <person name="Hernandez-Onate M."/>
            <person name="Karaffa L."/>
            <person name="Kosti I."/>
            <person name="Le Crom S."/>
            <person name="Lindquist E."/>
            <person name="Lucas S."/>
            <person name="Luebeck M."/>
            <person name="Luebeck P.S."/>
            <person name="Margeot A."/>
            <person name="Metz B."/>
            <person name="Misra M."/>
            <person name="Nevalainen H."/>
            <person name="Omann M."/>
            <person name="Packer N."/>
            <person name="Perrone G."/>
            <person name="Uresti-Rivera E.E."/>
            <person name="Salamov A."/>
            <person name="Schmoll M."/>
            <person name="Seiboth B."/>
            <person name="Shapiro H."/>
            <person name="Sukno S."/>
            <person name="Tamayo-Ramos J.A."/>
            <person name="Tisch D."/>
            <person name="Wiest A."/>
            <person name="Wilkinson H.H."/>
            <person name="Zhang M."/>
            <person name="Coutinho P.M."/>
            <person name="Kenerley C.M."/>
            <person name="Monte E."/>
            <person name="Baker S.E."/>
            <person name="Grigoriev I.V."/>
        </authorList>
    </citation>
    <scope>NUCLEOTIDE SEQUENCE [LARGE SCALE GENOMIC DNA]</scope>
    <source>
        <strain evidence="3">ATCC 20476 / IMI 206040</strain>
    </source>
</reference>
<feature type="compositionally biased region" description="Basic and acidic residues" evidence="1">
    <location>
        <begin position="52"/>
        <end position="65"/>
    </location>
</feature>
<dbReference type="EMBL" id="ABDG02000026">
    <property type="protein sequence ID" value="EHK43081.1"/>
    <property type="molecule type" value="Genomic_DNA"/>
</dbReference>
<evidence type="ECO:0000313" key="3">
    <source>
        <dbReference type="Proteomes" id="UP000005426"/>
    </source>
</evidence>
<feature type="region of interest" description="Disordered" evidence="1">
    <location>
        <begin position="25"/>
        <end position="65"/>
    </location>
</feature>
<sequence length="65" mass="6930">MASGPMLAPLLASTLQRLAIRRAESPKSFDVQSRSSGDCSMPAGDQIQAIAGDRDRDRDKSQNGP</sequence>
<evidence type="ECO:0000256" key="1">
    <source>
        <dbReference type="SAM" id="MobiDB-lite"/>
    </source>
</evidence>
<organism evidence="2 3">
    <name type="scientific">Hypocrea atroviridis (strain ATCC 20476 / IMI 206040)</name>
    <name type="common">Trichoderma atroviride</name>
    <dbReference type="NCBI Taxonomy" id="452589"/>
    <lineage>
        <taxon>Eukaryota</taxon>
        <taxon>Fungi</taxon>
        <taxon>Dikarya</taxon>
        <taxon>Ascomycota</taxon>
        <taxon>Pezizomycotina</taxon>
        <taxon>Sordariomycetes</taxon>
        <taxon>Hypocreomycetidae</taxon>
        <taxon>Hypocreales</taxon>
        <taxon>Hypocreaceae</taxon>
        <taxon>Trichoderma</taxon>
    </lineage>
</organism>
<protein>
    <submittedName>
        <fullName evidence="2">Uncharacterized protein</fullName>
    </submittedName>
</protein>
<evidence type="ECO:0000313" key="2">
    <source>
        <dbReference type="EMBL" id="EHK43081.1"/>
    </source>
</evidence>